<reference evidence="2 3" key="1">
    <citation type="journal article" date="2018" name="Front. Plant Sci.">
        <title>Red Clover (Trifolium pratense) and Zigzag Clover (T. medium) - A Picture of Genomic Similarities and Differences.</title>
        <authorList>
            <person name="Dluhosova J."/>
            <person name="Istvanek J."/>
            <person name="Nedelnik J."/>
            <person name="Repkova J."/>
        </authorList>
    </citation>
    <scope>NUCLEOTIDE SEQUENCE [LARGE SCALE GENOMIC DNA]</scope>
    <source>
        <strain evidence="3">cv. 10/8</strain>
        <tissue evidence="2">Leaf</tissue>
    </source>
</reference>
<evidence type="ECO:0000313" key="2">
    <source>
        <dbReference type="EMBL" id="MCI78827.1"/>
    </source>
</evidence>
<comment type="caution">
    <text evidence="2">The sequence shown here is derived from an EMBL/GenBank/DDBJ whole genome shotgun (WGS) entry which is preliminary data.</text>
</comment>
<protein>
    <submittedName>
        <fullName evidence="2">Uncharacterized protein</fullName>
    </submittedName>
</protein>
<evidence type="ECO:0000313" key="3">
    <source>
        <dbReference type="Proteomes" id="UP000265520"/>
    </source>
</evidence>
<dbReference type="Proteomes" id="UP000265520">
    <property type="component" value="Unassembled WGS sequence"/>
</dbReference>
<keyword evidence="3" id="KW-1185">Reference proteome</keyword>
<feature type="region of interest" description="Disordered" evidence="1">
    <location>
        <begin position="1"/>
        <end position="53"/>
    </location>
</feature>
<proteinExistence type="predicted"/>
<organism evidence="2 3">
    <name type="scientific">Trifolium medium</name>
    <dbReference type="NCBI Taxonomy" id="97028"/>
    <lineage>
        <taxon>Eukaryota</taxon>
        <taxon>Viridiplantae</taxon>
        <taxon>Streptophyta</taxon>
        <taxon>Embryophyta</taxon>
        <taxon>Tracheophyta</taxon>
        <taxon>Spermatophyta</taxon>
        <taxon>Magnoliopsida</taxon>
        <taxon>eudicotyledons</taxon>
        <taxon>Gunneridae</taxon>
        <taxon>Pentapetalae</taxon>
        <taxon>rosids</taxon>
        <taxon>fabids</taxon>
        <taxon>Fabales</taxon>
        <taxon>Fabaceae</taxon>
        <taxon>Papilionoideae</taxon>
        <taxon>50 kb inversion clade</taxon>
        <taxon>NPAAA clade</taxon>
        <taxon>Hologalegina</taxon>
        <taxon>IRL clade</taxon>
        <taxon>Trifolieae</taxon>
        <taxon>Trifolium</taxon>
    </lineage>
</organism>
<evidence type="ECO:0000256" key="1">
    <source>
        <dbReference type="SAM" id="MobiDB-lite"/>
    </source>
</evidence>
<feature type="non-terminal residue" evidence="2">
    <location>
        <position position="53"/>
    </location>
</feature>
<dbReference type="AlphaFoldDB" id="A0A392USL5"/>
<name>A0A392USL5_9FABA</name>
<sequence length="53" mass="5951">MHVGAKKGNNTRETMKKEIEESDNGIKESGQQQVVEMKGSKGFNVAKKEEQKE</sequence>
<gene>
    <name evidence="2" type="ORF">A2U01_0100098</name>
</gene>
<dbReference type="EMBL" id="LXQA010959954">
    <property type="protein sequence ID" value="MCI78827.1"/>
    <property type="molecule type" value="Genomic_DNA"/>
</dbReference>
<accession>A0A392USL5</accession>